<dbReference type="SUPFAM" id="SSF53474">
    <property type="entry name" value="alpha/beta-Hydrolases"/>
    <property type="match status" value="1"/>
</dbReference>
<dbReference type="InterPro" id="IPR000073">
    <property type="entry name" value="AB_hydrolase_1"/>
</dbReference>
<dbReference type="STRING" id="1391654.AKJ09_00227"/>
<accession>A0A0K1PJ44</accession>
<organism evidence="2 3">
    <name type="scientific">Labilithrix luteola</name>
    <dbReference type="NCBI Taxonomy" id="1391654"/>
    <lineage>
        <taxon>Bacteria</taxon>
        <taxon>Pseudomonadati</taxon>
        <taxon>Myxococcota</taxon>
        <taxon>Polyangia</taxon>
        <taxon>Polyangiales</taxon>
        <taxon>Labilitrichaceae</taxon>
        <taxon>Labilithrix</taxon>
    </lineage>
</organism>
<dbReference type="PRINTS" id="PR00412">
    <property type="entry name" value="EPOXHYDRLASE"/>
</dbReference>
<dbReference type="InterPro" id="IPR000639">
    <property type="entry name" value="Epox_hydrolase-like"/>
</dbReference>
<dbReference type="PRINTS" id="PR00111">
    <property type="entry name" value="ABHYDROLASE"/>
</dbReference>
<dbReference type="PANTHER" id="PTHR43798:SF24">
    <property type="entry name" value="CIS-3-ALKYL-4-ALKYLOXETAN-2-ONE DECARBOXYLASE"/>
    <property type="match status" value="1"/>
</dbReference>
<dbReference type="InterPro" id="IPR029058">
    <property type="entry name" value="AB_hydrolase_fold"/>
</dbReference>
<dbReference type="PATRIC" id="fig|1391654.3.peg.241"/>
<keyword evidence="3" id="KW-1185">Reference proteome</keyword>
<dbReference type="NCBIfam" id="NF002938">
    <property type="entry name" value="PRK03592.1"/>
    <property type="match status" value="1"/>
</dbReference>
<dbReference type="Proteomes" id="UP000064967">
    <property type="component" value="Chromosome"/>
</dbReference>
<sequence length="299" mass="32932">MSTASSSSASPRPLHRVDVLDSFMTYRDVGIGSPVVFLHGNPTSSFVWRNVLPTVASHGRRCLAPDLIGMGDSGKPEIGYRFEDHARYLDAWFAALDLREVVLVGYDWGGILALDWARRHPDRVRGVAVFETFLQPMHWSEYPPQGAELFRALRTPGVGEKMVLEENGFLPKSLGNGVKTGLSEDARAAYYAPYPTPASRRPLLQWPRELPIDDEPADVTALVVRNGEWLQKTPALPKLLLTFDGKGLSNAPSVVEWAQRTMPNLDVVPLGAAGHHAPEDAPRAIADAIASWLERHGRS</sequence>
<dbReference type="GO" id="GO:0016020">
    <property type="term" value="C:membrane"/>
    <property type="evidence" value="ECO:0007669"/>
    <property type="project" value="TreeGrafter"/>
</dbReference>
<dbReference type="InterPro" id="IPR050266">
    <property type="entry name" value="AB_hydrolase_sf"/>
</dbReference>
<dbReference type="Pfam" id="PF00561">
    <property type="entry name" value="Abhydrolase_1"/>
    <property type="match status" value="1"/>
</dbReference>
<evidence type="ECO:0000313" key="2">
    <source>
        <dbReference type="EMBL" id="AKU93563.1"/>
    </source>
</evidence>
<dbReference type="EMBL" id="CP012333">
    <property type="protein sequence ID" value="AKU93563.1"/>
    <property type="molecule type" value="Genomic_DNA"/>
</dbReference>
<reference evidence="2 3" key="1">
    <citation type="submission" date="2015-08" db="EMBL/GenBank/DDBJ databases">
        <authorList>
            <person name="Babu N.S."/>
            <person name="Beckwith C.J."/>
            <person name="Beseler K.G."/>
            <person name="Brison A."/>
            <person name="Carone J.V."/>
            <person name="Caskin T.P."/>
            <person name="Diamond M."/>
            <person name="Durham M.E."/>
            <person name="Foxe J.M."/>
            <person name="Go M."/>
            <person name="Henderson B.A."/>
            <person name="Jones I.B."/>
            <person name="McGettigan J.A."/>
            <person name="Micheletti S.J."/>
            <person name="Nasrallah M.E."/>
            <person name="Ortiz D."/>
            <person name="Piller C.R."/>
            <person name="Privatt S.R."/>
            <person name="Schneider S.L."/>
            <person name="Sharp S."/>
            <person name="Smith T.C."/>
            <person name="Stanton J.D."/>
            <person name="Ullery H.E."/>
            <person name="Wilson R.J."/>
            <person name="Serrano M.G."/>
            <person name="Buck G."/>
            <person name="Lee V."/>
            <person name="Wang Y."/>
            <person name="Carvalho R."/>
            <person name="Voegtly L."/>
            <person name="Shi R."/>
            <person name="Duckworth R."/>
            <person name="Johnson A."/>
            <person name="Loviza R."/>
            <person name="Walstead R."/>
            <person name="Shah Z."/>
            <person name="Kiflezghi M."/>
            <person name="Wade K."/>
            <person name="Ball S.L."/>
            <person name="Bradley K.W."/>
            <person name="Asai D.J."/>
            <person name="Bowman C.A."/>
            <person name="Russell D.A."/>
            <person name="Pope W.H."/>
            <person name="Jacobs-Sera D."/>
            <person name="Hendrix R.W."/>
            <person name="Hatfull G.F."/>
        </authorList>
    </citation>
    <scope>NUCLEOTIDE SEQUENCE [LARGE SCALE GENOMIC DNA]</scope>
    <source>
        <strain evidence="2 3">DSM 27648</strain>
    </source>
</reference>
<name>A0A0K1PJ44_9BACT</name>
<dbReference type="AlphaFoldDB" id="A0A0K1PJ44"/>
<dbReference type="OrthoDB" id="9802676at2"/>
<dbReference type="KEGG" id="llu:AKJ09_00227"/>
<gene>
    <name evidence="2" type="ORF">AKJ09_00227</name>
</gene>
<protein>
    <submittedName>
        <fullName evidence="2">Haloalkane dehalogenase</fullName>
    </submittedName>
</protein>
<dbReference type="PANTHER" id="PTHR43798">
    <property type="entry name" value="MONOACYLGLYCEROL LIPASE"/>
    <property type="match status" value="1"/>
</dbReference>
<evidence type="ECO:0000259" key="1">
    <source>
        <dbReference type="Pfam" id="PF00561"/>
    </source>
</evidence>
<dbReference type="GO" id="GO:0003824">
    <property type="term" value="F:catalytic activity"/>
    <property type="evidence" value="ECO:0007669"/>
    <property type="project" value="InterPro"/>
</dbReference>
<dbReference type="RefSeq" id="WP_146645251.1">
    <property type="nucleotide sequence ID" value="NZ_CP012333.1"/>
</dbReference>
<dbReference type="Gene3D" id="3.40.50.1820">
    <property type="entry name" value="alpha/beta hydrolase"/>
    <property type="match status" value="1"/>
</dbReference>
<feature type="domain" description="AB hydrolase-1" evidence="1">
    <location>
        <begin position="34"/>
        <end position="149"/>
    </location>
</feature>
<proteinExistence type="predicted"/>
<evidence type="ECO:0000313" key="3">
    <source>
        <dbReference type="Proteomes" id="UP000064967"/>
    </source>
</evidence>